<dbReference type="EMBL" id="CP060782">
    <property type="protein sequence ID" value="QNP46100.1"/>
    <property type="molecule type" value="Genomic_DNA"/>
</dbReference>
<accession>A0ABX6T8X8</accession>
<dbReference type="InterPro" id="IPR001279">
    <property type="entry name" value="Metallo-B-lactamas"/>
</dbReference>
<dbReference type="SUPFAM" id="SSF56281">
    <property type="entry name" value="Metallo-hydrolase/oxidoreductase"/>
    <property type="match status" value="1"/>
</dbReference>
<reference evidence="5 6" key="1">
    <citation type="submission" date="2020-08" db="EMBL/GenBank/DDBJ databases">
        <title>Genome sequence of Sphingomonas sediminicola KACC 15039T.</title>
        <authorList>
            <person name="Hyun D.-W."/>
            <person name="Bae J.-W."/>
        </authorList>
    </citation>
    <scope>NUCLEOTIDE SEQUENCE [LARGE SCALE GENOMIC DNA]</scope>
    <source>
        <strain evidence="5 6">KACC 15039</strain>
    </source>
</reference>
<evidence type="ECO:0000313" key="6">
    <source>
        <dbReference type="Proteomes" id="UP000516105"/>
    </source>
</evidence>
<evidence type="ECO:0000256" key="2">
    <source>
        <dbReference type="SAM" id="MobiDB-lite"/>
    </source>
</evidence>
<dbReference type="CDD" id="cd16295">
    <property type="entry name" value="TTHA0252-CPSF-like_MBL-fold"/>
    <property type="match status" value="1"/>
</dbReference>
<dbReference type="Gene3D" id="3.40.50.10890">
    <property type="match status" value="1"/>
</dbReference>
<feature type="region of interest" description="Disordered" evidence="2">
    <location>
        <begin position="1"/>
        <end position="47"/>
    </location>
</feature>
<keyword evidence="1" id="KW-0378">Hydrolase</keyword>
<evidence type="ECO:0000259" key="4">
    <source>
        <dbReference type="SMART" id="SM01027"/>
    </source>
</evidence>
<feature type="domain" description="Beta-Casp" evidence="4">
    <location>
        <begin position="300"/>
        <end position="419"/>
    </location>
</feature>
<organism evidence="5 6">
    <name type="scientific">Sphingomonas sediminicola</name>
    <dbReference type="NCBI Taxonomy" id="386874"/>
    <lineage>
        <taxon>Bacteria</taxon>
        <taxon>Pseudomonadati</taxon>
        <taxon>Pseudomonadota</taxon>
        <taxon>Alphaproteobacteria</taxon>
        <taxon>Sphingomonadales</taxon>
        <taxon>Sphingomonadaceae</taxon>
        <taxon>Sphingomonas</taxon>
    </lineage>
</organism>
<dbReference type="Pfam" id="PF00753">
    <property type="entry name" value="Lactamase_B"/>
    <property type="match status" value="1"/>
</dbReference>
<proteinExistence type="predicted"/>
<evidence type="ECO:0000313" key="5">
    <source>
        <dbReference type="EMBL" id="QNP46100.1"/>
    </source>
</evidence>
<evidence type="ECO:0000256" key="1">
    <source>
        <dbReference type="ARBA" id="ARBA00022801"/>
    </source>
</evidence>
<dbReference type="Pfam" id="PF07521">
    <property type="entry name" value="RMMBL"/>
    <property type="match status" value="1"/>
</dbReference>
<dbReference type="InterPro" id="IPR022712">
    <property type="entry name" value="Beta_Casp"/>
</dbReference>
<feature type="compositionally biased region" description="Basic and acidic residues" evidence="2">
    <location>
        <begin position="21"/>
        <end position="39"/>
    </location>
</feature>
<dbReference type="PANTHER" id="PTHR11203">
    <property type="entry name" value="CLEAVAGE AND POLYADENYLATION SPECIFICITY FACTOR FAMILY MEMBER"/>
    <property type="match status" value="1"/>
</dbReference>
<dbReference type="Pfam" id="PF10996">
    <property type="entry name" value="Beta-Casp"/>
    <property type="match status" value="1"/>
</dbReference>
<dbReference type="SMART" id="SM01027">
    <property type="entry name" value="Beta-Casp"/>
    <property type="match status" value="1"/>
</dbReference>
<evidence type="ECO:0000259" key="3">
    <source>
        <dbReference type="SMART" id="SM00849"/>
    </source>
</evidence>
<dbReference type="InterPro" id="IPR011108">
    <property type="entry name" value="RMMBL"/>
</dbReference>
<dbReference type="Gene3D" id="3.60.15.10">
    <property type="entry name" value="Ribonuclease Z/Hydroxyacylglutathione hydrolase-like"/>
    <property type="match status" value="1"/>
</dbReference>
<dbReference type="InterPro" id="IPR036866">
    <property type="entry name" value="RibonucZ/Hydroxyglut_hydro"/>
</dbReference>
<name>A0ABX6T8X8_9SPHN</name>
<protein>
    <submittedName>
        <fullName evidence="5">MBL fold metallo-hydrolase</fullName>
    </submittedName>
</protein>
<dbReference type="SMART" id="SM00849">
    <property type="entry name" value="Lactamase_B"/>
    <property type="match status" value="1"/>
</dbReference>
<feature type="domain" description="Metallo-beta-lactamase" evidence="3">
    <location>
        <begin position="66"/>
        <end position="279"/>
    </location>
</feature>
<sequence length="510" mass="55977">MAAVQGAGILPAGRRRHSRAGHHDRGHCGLSERRGDRHGLDRHRSRADGETVTLSLTSLGGAGTVTGSKHLLNYDGRRLLVDCGLFQGPRELRELNWRRLEVEPASIDAVVLTHAHLDHSGYLPRLVKDGFDGPIYATPATMDVARLILLDSAFLQEKDAEFANRHGFSRHRPALPLYTRADAELALEKFRPVAFHELHDLGGDASLLFRRAGHILGAATAEIRLSGQTIVFSGDLGRFGDETMVDPEPVPHADYLVIESTYGDRLHPKIDTQKVLHDIIERTARRGGTILIPAFAVGRTQSLLYHLWALKMHGELPLIPIYVDSPMATNATDLLCAHMDDHRMQPMVCRDACAIATYVRDTDGSKALSASPVPKVIISASGMATGGRVLHHIKAFGPDPRNTILFAGFQAPGTRGRAMVDGVREVKIHGQFIEIRAEVADLTSLSAHADSDQLLQWIRGFQGPPRETFIVHGEPDASASLRDRIERELKWNCTIPAMGQRSELAEGELA</sequence>
<gene>
    <name evidence="5" type="ORF">H9L14_02190</name>
</gene>
<dbReference type="PANTHER" id="PTHR11203:SF37">
    <property type="entry name" value="INTEGRATOR COMPLEX SUBUNIT 11"/>
    <property type="match status" value="1"/>
</dbReference>
<keyword evidence="6" id="KW-1185">Reference proteome</keyword>
<dbReference type="Proteomes" id="UP000516105">
    <property type="component" value="Chromosome"/>
</dbReference>
<dbReference type="InterPro" id="IPR050698">
    <property type="entry name" value="MBL"/>
</dbReference>